<dbReference type="AlphaFoldDB" id="A0A3N2Q9U5"/>
<keyword evidence="4" id="KW-1185">Reference proteome</keyword>
<dbReference type="PANTHER" id="PTHR42055">
    <property type="entry name" value="YALI0E03476P"/>
    <property type="match status" value="1"/>
</dbReference>
<keyword evidence="2" id="KW-0812">Transmembrane</keyword>
<proteinExistence type="predicted"/>
<evidence type="ECO:0000256" key="1">
    <source>
        <dbReference type="SAM" id="MobiDB-lite"/>
    </source>
</evidence>
<dbReference type="RefSeq" id="XP_028471234.1">
    <property type="nucleotide sequence ID" value="XM_028610482.1"/>
</dbReference>
<feature type="region of interest" description="Disordered" evidence="1">
    <location>
        <begin position="507"/>
        <end position="530"/>
    </location>
</feature>
<keyword evidence="2" id="KW-0472">Membrane</keyword>
<evidence type="ECO:0000313" key="3">
    <source>
        <dbReference type="EMBL" id="ROT43428.1"/>
    </source>
</evidence>
<name>A0A3N2Q9U5_SODAK</name>
<dbReference type="PANTHER" id="PTHR42055:SF1">
    <property type="entry name" value="YALI0E03476P"/>
    <property type="match status" value="1"/>
</dbReference>
<sequence>MREQHTSIRRTLRICSSRRFRFLFACVTVFSLFSLLFSRLNTVTGQRTLSRYANRIPSVPKIRVPTSDSILNDFRQPVNPLPREKNDIFDDRSGSEKLLSVPFSSALALALDEYRSILPPLEDRAPIYCYHDPAAAEDRTTADAESDLLLTWRRAWWAHGFRPIILGPADALNNPLYGELQRLDLEPAVKTEITRWLAWETAGGGLLSFYTVLPMGPEEDPELIFLRRGIYPKLIRWQGLDDGLLAGSQLDVLAAIKHVLASSEPKQVKGFLAAAPTERFQVDDMPKPIVYYDASLIKTKYGKVNEALNDSRARGLKSLNLLINSHLHAAWQNHFSDGIAVMKPLPEHSTHMISDARQLAVSLSQCSPSPMVNSCPPNNDQCNPCVSSRPMHISTPGRYQNISTLYTIGTVPHPYTTALLRELRKEVDIPWIRWNSPRDPWLRAATMGLLGATVSSAIRVVRFKEMVASQYGTAHSLWLTAEKLIEEDKLKDYLDWHFGFAIPYDQDRGYSDPGPGRRPKPEHDPVDGPVANEADLALEPFLLQRARELHVTHNDVDGEEGGDRHQAVAVRAAIEAWNLGDTEAWKFATAFLAQRIVERLEWEKDESG</sequence>
<evidence type="ECO:0000256" key="2">
    <source>
        <dbReference type="SAM" id="Phobius"/>
    </source>
</evidence>
<protein>
    <submittedName>
        <fullName evidence="3">Uncharacterized protein</fullName>
    </submittedName>
</protein>
<dbReference type="EMBL" id="ML119051">
    <property type="protein sequence ID" value="ROT43428.1"/>
    <property type="molecule type" value="Genomic_DNA"/>
</dbReference>
<dbReference type="OrthoDB" id="5312133at2759"/>
<accession>A0A3N2Q9U5</accession>
<evidence type="ECO:0000313" key="4">
    <source>
        <dbReference type="Proteomes" id="UP000272025"/>
    </source>
</evidence>
<dbReference type="Proteomes" id="UP000272025">
    <property type="component" value="Unassembled WGS sequence"/>
</dbReference>
<gene>
    <name evidence="3" type="ORF">SODALDRAFT_327629</name>
</gene>
<organism evidence="3 4">
    <name type="scientific">Sodiomyces alkalinus (strain CBS 110278 / VKM F-3762 / F11)</name>
    <name type="common">Alkaliphilic filamentous fungus</name>
    <dbReference type="NCBI Taxonomy" id="1314773"/>
    <lineage>
        <taxon>Eukaryota</taxon>
        <taxon>Fungi</taxon>
        <taxon>Dikarya</taxon>
        <taxon>Ascomycota</taxon>
        <taxon>Pezizomycotina</taxon>
        <taxon>Sordariomycetes</taxon>
        <taxon>Hypocreomycetidae</taxon>
        <taxon>Glomerellales</taxon>
        <taxon>Plectosphaerellaceae</taxon>
        <taxon>Sodiomyces</taxon>
    </lineage>
</organism>
<feature type="transmembrane region" description="Helical" evidence="2">
    <location>
        <begin position="20"/>
        <end position="40"/>
    </location>
</feature>
<dbReference type="GeneID" id="39578960"/>
<keyword evidence="2" id="KW-1133">Transmembrane helix</keyword>
<reference evidence="3 4" key="1">
    <citation type="journal article" date="2018" name="Mol. Ecol.">
        <title>The obligate alkalophilic soda-lake fungus Sodiomyces alkalinus has shifted to a protein diet.</title>
        <authorList>
            <person name="Grum-Grzhimaylo A.A."/>
            <person name="Falkoski D.L."/>
            <person name="van den Heuvel J."/>
            <person name="Valero-Jimenez C.A."/>
            <person name="Min B."/>
            <person name="Choi I.G."/>
            <person name="Lipzen A."/>
            <person name="Daum C.G."/>
            <person name="Aanen D.K."/>
            <person name="Tsang A."/>
            <person name="Henrissat B."/>
            <person name="Bilanenko E.N."/>
            <person name="de Vries R.P."/>
            <person name="van Kan J.A.L."/>
            <person name="Grigoriev I.V."/>
            <person name="Debets A.J.M."/>
        </authorList>
    </citation>
    <scope>NUCLEOTIDE SEQUENCE [LARGE SCALE GENOMIC DNA]</scope>
    <source>
        <strain evidence="3 4">F11</strain>
    </source>
</reference>